<evidence type="ECO:0000313" key="3">
    <source>
        <dbReference type="Proteomes" id="UP000011081"/>
    </source>
</evidence>
<evidence type="ECO:0008006" key="4">
    <source>
        <dbReference type="Google" id="ProtNLM"/>
    </source>
</evidence>
<dbReference type="RefSeq" id="XP_008073132.1">
    <property type="nucleotide sequence ID" value="XM_008074941.1"/>
</dbReference>
<gene>
    <name evidence="2" type="ORF">VCUG_00112</name>
</gene>
<feature type="transmembrane region" description="Helical" evidence="1">
    <location>
        <begin position="105"/>
        <end position="123"/>
    </location>
</feature>
<evidence type="ECO:0000313" key="2">
    <source>
        <dbReference type="EMBL" id="ELA48503.1"/>
    </source>
</evidence>
<dbReference type="EMBL" id="GL877404">
    <property type="protein sequence ID" value="ELA48503.1"/>
    <property type="molecule type" value="Genomic_DNA"/>
</dbReference>
<keyword evidence="3" id="KW-1185">Reference proteome</keyword>
<dbReference type="VEuPathDB" id="MicrosporidiaDB:VCUG_00112"/>
<accession>L2GYZ4</accession>
<name>L2GYZ4_VAVCU</name>
<feature type="transmembrane region" description="Helical" evidence="1">
    <location>
        <begin position="43"/>
        <end position="61"/>
    </location>
</feature>
<dbReference type="InterPro" id="IPR008506">
    <property type="entry name" value="SND2/TMEM208"/>
</dbReference>
<reference evidence="3" key="1">
    <citation type="submission" date="2011-03" db="EMBL/GenBank/DDBJ databases">
        <title>The genome sequence of Vavraia culicis strain floridensis.</title>
        <authorList>
            <consortium name="The Broad Institute Genome Sequencing Platform"/>
            <person name="Cuomo C."/>
            <person name="Becnel J."/>
            <person name="Sanscrainte N."/>
            <person name="Young S.K."/>
            <person name="Zeng Q."/>
            <person name="Gargeya S."/>
            <person name="Fitzgerald M."/>
            <person name="Haas B."/>
            <person name="Abouelleil A."/>
            <person name="Alvarado L."/>
            <person name="Arachchi H.M."/>
            <person name="Berlin A."/>
            <person name="Chapman S.B."/>
            <person name="Gearin G."/>
            <person name="Goldberg J."/>
            <person name="Griggs A."/>
            <person name="Gujja S."/>
            <person name="Hansen M."/>
            <person name="Heiman D."/>
            <person name="Howarth C."/>
            <person name="Larimer J."/>
            <person name="Lui A."/>
            <person name="MacDonald P.J.P."/>
            <person name="McCowen C."/>
            <person name="Montmayeur A."/>
            <person name="Murphy C."/>
            <person name="Neiman D."/>
            <person name="Pearson M."/>
            <person name="Priest M."/>
            <person name="Roberts A."/>
            <person name="Saif S."/>
            <person name="Shea T."/>
            <person name="Sisk P."/>
            <person name="Stolte C."/>
            <person name="Sykes S."/>
            <person name="Wortman J."/>
            <person name="Nusbaum C."/>
            <person name="Birren B."/>
        </authorList>
    </citation>
    <scope>NUCLEOTIDE SEQUENCE [LARGE SCALE GENOMIC DNA]</scope>
    <source>
        <strain evidence="3">floridensis</strain>
    </source>
</reference>
<dbReference type="GeneID" id="19878003"/>
<dbReference type="HOGENOM" id="CLU_1950442_0_0_1"/>
<feature type="transmembrane region" description="Helical" evidence="1">
    <location>
        <begin position="20"/>
        <end position="37"/>
    </location>
</feature>
<dbReference type="InParanoid" id="L2GYZ4"/>
<proteinExistence type="predicted"/>
<keyword evidence="1" id="KW-1133">Transmembrane helix</keyword>
<keyword evidence="1" id="KW-0472">Membrane</keyword>
<keyword evidence="1" id="KW-0812">Transmembrane</keyword>
<protein>
    <recommendedName>
        <fullName evidence="4">MARVEL domain-containing protein</fullName>
    </recommendedName>
</protein>
<dbReference type="Proteomes" id="UP000011081">
    <property type="component" value="Unassembled WGS sequence"/>
</dbReference>
<evidence type="ECO:0000256" key="1">
    <source>
        <dbReference type="SAM" id="Phobius"/>
    </source>
</evidence>
<feature type="transmembrane region" description="Helical" evidence="1">
    <location>
        <begin position="82"/>
        <end position="99"/>
    </location>
</feature>
<sequence>MSGASDKKIIAANKQILKNLLIGEVVSMVPVLTLLAFQRYTLLSLVYLFVELLAILLLYKFSKAKIVDSRAVPCANLGDKGVIGLLFDLVYLCWIGKLVVIFFRWSILFTLVMFGACVYYEIVGRHRKT</sequence>
<organism evidence="2 3">
    <name type="scientific">Vavraia culicis (isolate floridensis)</name>
    <name type="common">Microsporidian parasite</name>
    <dbReference type="NCBI Taxonomy" id="948595"/>
    <lineage>
        <taxon>Eukaryota</taxon>
        <taxon>Fungi</taxon>
        <taxon>Fungi incertae sedis</taxon>
        <taxon>Microsporidia</taxon>
        <taxon>Pleistophoridae</taxon>
        <taxon>Vavraia</taxon>
    </lineage>
</organism>
<dbReference type="AlphaFoldDB" id="L2GYZ4"/>
<dbReference type="Pfam" id="PF05620">
    <property type="entry name" value="TMEM208_SND2"/>
    <property type="match status" value="1"/>
</dbReference>